<accession>A0A419R1K0</accession>
<protein>
    <submittedName>
        <fullName evidence="2">Uncharacterized protein</fullName>
    </submittedName>
</protein>
<dbReference type="Proteomes" id="UP000284322">
    <property type="component" value="Unassembled WGS sequence"/>
</dbReference>
<dbReference type="EMBL" id="RAHJ01000018">
    <property type="protein sequence ID" value="RJX67794.1"/>
    <property type="molecule type" value="Genomic_DNA"/>
</dbReference>
<gene>
    <name evidence="2" type="ORF">D6858_07360</name>
</gene>
<sequence length="92" mass="10677">MAARWRDCARCFLSQIPIESPLFGNYCVEPFVYSVELRRKEDSMSSLSFRSSRPDSWVSPRPYSDASLRLRKHGPIRPMEEPGLLARLFGLR</sequence>
<proteinExistence type="predicted"/>
<dbReference type="AlphaFoldDB" id="A0A419R1K0"/>
<evidence type="ECO:0000256" key="1">
    <source>
        <dbReference type="SAM" id="MobiDB-lite"/>
    </source>
</evidence>
<reference evidence="2 3" key="1">
    <citation type="submission" date="2018-09" db="EMBL/GenBank/DDBJ databases">
        <title>Altererythrobacter sp.Ery1 and Ery12, the genome sequencing of novel strains in genus Alterythrobacter.</title>
        <authorList>
            <person name="Cheng H."/>
            <person name="Wu Y.-H."/>
            <person name="Fang C."/>
            <person name="Xu X.-W."/>
        </authorList>
    </citation>
    <scope>NUCLEOTIDE SEQUENCE [LARGE SCALE GENOMIC DNA]</scope>
    <source>
        <strain evidence="2 3">Ery12</strain>
    </source>
</reference>
<organism evidence="2 3">
    <name type="scientific">Tsuneonella suprasediminis</name>
    <dbReference type="NCBI Taxonomy" id="2306996"/>
    <lineage>
        <taxon>Bacteria</taxon>
        <taxon>Pseudomonadati</taxon>
        <taxon>Pseudomonadota</taxon>
        <taxon>Alphaproteobacteria</taxon>
        <taxon>Sphingomonadales</taxon>
        <taxon>Erythrobacteraceae</taxon>
        <taxon>Tsuneonella</taxon>
    </lineage>
</organism>
<feature type="compositionally biased region" description="Low complexity" evidence="1">
    <location>
        <begin position="44"/>
        <end position="56"/>
    </location>
</feature>
<feature type="region of interest" description="Disordered" evidence="1">
    <location>
        <begin position="43"/>
        <end position="62"/>
    </location>
</feature>
<keyword evidence="3" id="KW-1185">Reference proteome</keyword>
<name>A0A419R1K0_9SPHN</name>
<comment type="caution">
    <text evidence="2">The sequence shown here is derived from an EMBL/GenBank/DDBJ whole genome shotgun (WGS) entry which is preliminary data.</text>
</comment>
<evidence type="ECO:0000313" key="3">
    <source>
        <dbReference type="Proteomes" id="UP000284322"/>
    </source>
</evidence>
<evidence type="ECO:0000313" key="2">
    <source>
        <dbReference type="EMBL" id="RJX67794.1"/>
    </source>
</evidence>